<dbReference type="Proteomes" id="UP000319783">
    <property type="component" value="Unassembled WGS sequence"/>
</dbReference>
<gene>
    <name evidence="1" type="ORF">JETT_1335</name>
</gene>
<protein>
    <submittedName>
        <fullName evidence="1">Uncharacterized protein</fullName>
    </submittedName>
</protein>
<organism evidence="1 2">
    <name type="scientific">Candidatus Jettenia ecosi</name>
    <dbReference type="NCBI Taxonomy" id="2494326"/>
    <lineage>
        <taxon>Bacteria</taxon>
        <taxon>Pseudomonadati</taxon>
        <taxon>Planctomycetota</taxon>
        <taxon>Candidatus Brocadiia</taxon>
        <taxon>Candidatus Brocadiales</taxon>
        <taxon>Candidatus Brocadiaceae</taxon>
        <taxon>Candidatus Jettenia</taxon>
    </lineage>
</organism>
<dbReference type="EMBL" id="SULG01000021">
    <property type="protein sequence ID" value="TLD42401.1"/>
    <property type="molecule type" value="Genomic_DNA"/>
</dbReference>
<comment type="caution">
    <text evidence="1">The sequence shown here is derived from an EMBL/GenBank/DDBJ whole genome shotgun (WGS) entry which is preliminary data.</text>
</comment>
<dbReference type="AlphaFoldDB" id="A0A533QI79"/>
<reference evidence="1 2" key="1">
    <citation type="submission" date="2019-04" db="EMBL/GenBank/DDBJ databases">
        <title>Genome of a novel bacterium Candidatus Jettenia ecosi reconstructed from metagenome of an anammox bioreactor.</title>
        <authorList>
            <person name="Mardanov A.V."/>
            <person name="Beletsky A.V."/>
            <person name="Ravin N.V."/>
            <person name="Botchkova E.A."/>
            <person name="Litti Y.V."/>
            <person name="Nozhevnikova A.N."/>
        </authorList>
    </citation>
    <scope>NUCLEOTIDE SEQUENCE [LARGE SCALE GENOMIC DNA]</scope>
    <source>
        <strain evidence="1">J2</strain>
    </source>
</reference>
<name>A0A533QI79_9BACT</name>
<proteinExistence type="predicted"/>
<evidence type="ECO:0000313" key="2">
    <source>
        <dbReference type="Proteomes" id="UP000319783"/>
    </source>
</evidence>
<sequence length="44" mass="5118">MKKIRRFKESYKSSAHRGACPHEIYPRENGEWGNAEVAENVIEV</sequence>
<evidence type="ECO:0000313" key="1">
    <source>
        <dbReference type="EMBL" id="TLD42401.1"/>
    </source>
</evidence>
<accession>A0A533QI79</accession>